<protein>
    <recommendedName>
        <fullName evidence="6">Cyclin-like domain-containing protein</fullName>
    </recommendedName>
</protein>
<keyword evidence="4" id="KW-0131">Cell cycle</keyword>
<dbReference type="EMBL" id="ML004472">
    <property type="protein sequence ID" value="RKP29856.1"/>
    <property type="molecule type" value="Genomic_DNA"/>
</dbReference>
<evidence type="ECO:0000256" key="1">
    <source>
        <dbReference type="ARBA" id="ARBA00008742"/>
    </source>
</evidence>
<dbReference type="GO" id="GO:0016538">
    <property type="term" value="F:cyclin-dependent protein serine/threonine kinase regulator activity"/>
    <property type="evidence" value="ECO:0007669"/>
    <property type="project" value="UniProtKB-ARBA"/>
</dbReference>
<evidence type="ECO:0000256" key="2">
    <source>
        <dbReference type="ARBA" id="ARBA00022618"/>
    </source>
</evidence>
<evidence type="ECO:0000256" key="3">
    <source>
        <dbReference type="ARBA" id="ARBA00023127"/>
    </source>
</evidence>
<gene>
    <name evidence="7" type="ORF">METBISCDRAFT_31340</name>
</gene>
<dbReference type="InterPro" id="IPR004367">
    <property type="entry name" value="Cyclin_C-dom"/>
</dbReference>
<dbReference type="Gene3D" id="1.10.472.10">
    <property type="entry name" value="Cyclin-like"/>
    <property type="match status" value="2"/>
</dbReference>
<evidence type="ECO:0000313" key="8">
    <source>
        <dbReference type="Proteomes" id="UP000268321"/>
    </source>
</evidence>
<dbReference type="InterPro" id="IPR036915">
    <property type="entry name" value="Cyclin-like_sf"/>
</dbReference>
<evidence type="ECO:0000313" key="7">
    <source>
        <dbReference type="EMBL" id="RKP29856.1"/>
    </source>
</evidence>
<evidence type="ECO:0000256" key="5">
    <source>
        <dbReference type="RuleBase" id="RU000383"/>
    </source>
</evidence>
<dbReference type="InterPro" id="IPR013763">
    <property type="entry name" value="Cyclin-like_dom"/>
</dbReference>
<dbReference type="InterPro" id="IPR039361">
    <property type="entry name" value="Cyclin"/>
</dbReference>
<sequence length="413" mass="46913">MSRLYGPPQTKAKPYSSMLETIEVQANKKLISEYSTELETYIARLELVLKPNPLMIDLQLEIQWFMRPYLLDFLIELHTLFRLQPSTFFLCINIIDRYCAKRVVFRRHYQLVGCTALWIAGKYEDKKLRVPTLRELAIMCRMAFDEEMFVQMEMHILATIEWQLGHPSLEDRMQYSISEAGVFANVTPVKYSRQVVSTAAQKMSAIAAVARFFCELSLYDRFFMTVPISLVAYTATIMAINMLDIPTTSSFVHDLLSNILKHELHHSLPAGQDGENQLPLTESPKLDGLDDQTLITVKKIAIALLLRTATLSEVLNRKYARLGVIPVVLNFTNTHSRASETIYQRGGCVLEEDMEQLPADLNFAADVLLRLLPRKEFSFLENPASPPTPPSATSQVLIFSNMGSSAFFDLLGN</sequence>
<dbReference type="SUPFAM" id="SSF47954">
    <property type="entry name" value="Cyclin-like"/>
    <property type="match status" value="2"/>
</dbReference>
<name>A0A4P9ZAP5_9ASCO</name>
<proteinExistence type="inferred from homology"/>
<dbReference type="Pfam" id="PF00134">
    <property type="entry name" value="Cyclin_N"/>
    <property type="match status" value="1"/>
</dbReference>
<dbReference type="Pfam" id="PF02984">
    <property type="entry name" value="Cyclin_C"/>
    <property type="match status" value="1"/>
</dbReference>
<dbReference type="InterPro" id="IPR048258">
    <property type="entry name" value="Cyclins_cyclin-box"/>
</dbReference>
<dbReference type="PANTHER" id="PTHR10177">
    <property type="entry name" value="CYCLINS"/>
    <property type="match status" value="1"/>
</dbReference>
<dbReference type="OrthoDB" id="5590282at2759"/>
<dbReference type="AlphaFoldDB" id="A0A4P9ZAP5"/>
<dbReference type="PROSITE" id="PS00292">
    <property type="entry name" value="CYCLINS"/>
    <property type="match status" value="1"/>
</dbReference>
<dbReference type="CDD" id="cd20559">
    <property type="entry name" value="CYCLIN_ScCLN_like"/>
    <property type="match status" value="1"/>
</dbReference>
<dbReference type="FunFam" id="1.10.472.10:FF:000010">
    <property type="entry name" value="G1/S-specific cyclin Cln1"/>
    <property type="match status" value="1"/>
</dbReference>
<dbReference type="GO" id="GO:0051726">
    <property type="term" value="P:regulation of cell cycle"/>
    <property type="evidence" value="ECO:0007669"/>
    <property type="project" value="UniProtKB-ARBA"/>
</dbReference>
<dbReference type="GO" id="GO:0051301">
    <property type="term" value="P:cell division"/>
    <property type="evidence" value="ECO:0007669"/>
    <property type="project" value="UniProtKB-KW"/>
</dbReference>
<dbReference type="SMART" id="SM00385">
    <property type="entry name" value="CYCLIN"/>
    <property type="match status" value="1"/>
</dbReference>
<organism evidence="7 8">
    <name type="scientific">Metschnikowia bicuspidata</name>
    <dbReference type="NCBI Taxonomy" id="27322"/>
    <lineage>
        <taxon>Eukaryota</taxon>
        <taxon>Fungi</taxon>
        <taxon>Dikarya</taxon>
        <taxon>Ascomycota</taxon>
        <taxon>Saccharomycotina</taxon>
        <taxon>Pichiomycetes</taxon>
        <taxon>Metschnikowiaceae</taxon>
        <taxon>Metschnikowia</taxon>
    </lineage>
</organism>
<keyword evidence="2" id="KW-0132">Cell division</keyword>
<comment type="similarity">
    <text evidence="1 5">Belongs to the cyclin family.</text>
</comment>
<keyword evidence="3 5" id="KW-0195">Cyclin</keyword>
<reference evidence="8" key="1">
    <citation type="journal article" date="2018" name="Nat. Microbiol.">
        <title>Leveraging single-cell genomics to expand the fungal tree of life.</title>
        <authorList>
            <person name="Ahrendt S.R."/>
            <person name="Quandt C.A."/>
            <person name="Ciobanu D."/>
            <person name="Clum A."/>
            <person name="Salamov A."/>
            <person name="Andreopoulos B."/>
            <person name="Cheng J.F."/>
            <person name="Woyke T."/>
            <person name="Pelin A."/>
            <person name="Henrissat B."/>
            <person name="Reynolds N.K."/>
            <person name="Benny G.L."/>
            <person name="Smith M.E."/>
            <person name="James T.Y."/>
            <person name="Grigoriev I.V."/>
        </authorList>
    </citation>
    <scope>NUCLEOTIDE SEQUENCE [LARGE SCALE GENOMIC DNA]</scope>
    <source>
        <strain evidence="8">Baker2002</strain>
    </source>
</reference>
<dbReference type="Proteomes" id="UP000268321">
    <property type="component" value="Unassembled WGS sequence"/>
</dbReference>
<keyword evidence="8" id="KW-1185">Reference proteome</keyword>
<evidence type="ECO:0000259" key="6">
    <source>
        <dbReference type="SMART" id="SM00385"/>
    </source>
</evidence>
<evidence type="ECO:0000256" key="4">
    <source>
        <dbReference type="ARBA" id="ARBA00023306"/>
    </source>
</evidence>
<dbReference type="GO" id="GO:0044843">
    <property type="term" value="P:cell cycle G1/S phase transition"/>
    <property type="evidence" value="ECO:0007669"/>
    <property type="project" value="UniProtKB-ARBA"/>
</dbReference>
<accession>A0A4P9ZAP5</accession>
<feature type="domain" description="Cyclin-like" evidence="6">
    <location>
        <begin position="72"/>
        <end position="158"/>
    </location>
</feature>
<dbReference type="InterPro" id="IPR006671">
    <property type="entry name" value="Cyclin_N"/>
</dbReference>